<keyword evidence="3" id="KW-0804">Transcription</keyword>
<evidence type="ECO:0000256" key="3">
    <source>
        <dbReference type="ARBA" id="ARBA00023163"/>
    </source>
</evidence>
<organism evidence="6">
    <name type="scientific">Marseillevirus LCMAC201</name>
    <dbReference type="NCBI Taxonomy" id="2506605"/>
    <lineage>
        <taxon>Viruses</taxon>
        <taxon>Varidnaviria</taxon>
        <taxon>Bamfordvirae</taxon>
        <taxon>Nucleocytoviricota</taxon>
        <taxon>Megaviricetes</taxon>
        <taxon>Pimascovirales</taxon>
        <taxon>Pimascovirales incertae sedis</taxon>
        <taxon>Marseilleviridae</taxon>
    </lineage>
</organism>
<comment type="function">
    <text evidence="4">Component of the DNA-directed RNA polymerase (RNAP) that catalyzes the transcription in the cytoplasm of viral DNA into RNA using the four ribonucleoside triphosphates as substrates.</text>
</comment>
<dbReference type="PANTHER" id="PTHR47227:SF3">
    <property type="entry name" value="RNA POLYMERASE SUBUNIT, PUTATIVE-RELATED"/>
    <property type="match status" value="1"/>
</dbReference>
<accession>A0A481YVS4</accession>
<comment type="similarity">
    <text evidence="1">Belongs to the archaeal RpoK/eukaryotic RPB6 RNA polymerase subunit family.</text>
</comment>
<name>A0A481YVS4_9VIRU</name>
<dbReference type="GO" id="GO:0006360">
    <property type="term" value="P:transcription by RNA polymerase I"/>
    <property type="evidence" value="ECO:0007669"/>
    <property type="project" value="TreeGrafter"/>
</dbReference>
<keyword evidence="2" id="KW-0240">DNA-directed RNA polymerase</keyword>
<dbReference type="PANTHER" id="PTHR47227">
    <property type="entry name" value="DNA-DIRECTED RNA POLYMERASE SUBUNIT K"/>
    <property type="match status" value="1"/>
</dbReference>
<sequence length="83" mass="9098">MSPARNTIPVITKYELACLLSVRATEIASGQPITIKDPGTTDPVEIARLEFSTGKSPKKVLRTWPDGTVECWSLSELKVIVQN</sequence>
<gene>
    <name evidence="6" type="ORF">LCMAC201_00220</name>
</gene>
<dbReference type="EMBL" id="MK500344">
    <property type="protein sequence ID" value="QBK87120.1"/>
    <property type="molecule type" value="Genomic_DNA"/>
</dbReference>
<evidence type="ECO:0000256" key="4">
    <source>
        <dbReference type="ARBA" id="ARBA00029376"/>
    </source>
</evidence>
<reference evidence="6" key="1">
    <citation type="journal article" date="2019" name="MBio">
        <title>Virus Genomes from Deep Sea Sediments Expand the Ocean Megavirome and Support Independent Origins of Viral Gigantism.</title>
        <authorList>
            <person name="Backstrom D."/>
            <person name="Yutin N."/>
            <person name="Jorgensen S.L."/>
            <person name="Dharamshi J."/>
            <person name="Homa F."/>
            <person name="Zaremba-Niedwiedzka K."/>
            <person name="Spang A."/>
            <person name="Wolf Y.I."/>
            <person name="Koonin E.V."/>
            <person name="Ettema T.J."/>
        </authorList>
    </citation>
    <scope>NUCLEOTIDE SEQUENCE</scope>
</reference>
<protein>
    <submittedName>
        <fullName evidence="6">RNA polymerase subunit 6</fullName>
    </submittedName>
</protein>
<proteinExistence type="inferred from homology"/>
<evidence type="ECO:0000313" key="6">
    <source>
        <dbReference type="EMBL" id="QBK87120.1"/>
    </source>
</evidence>
<dbReference type="SUPFAM" id="SSF63562">
    <property type="entry name" value="RPB6/omega subunit-like"/>
    <property type="match status" value="1"/>
</dbReference>
<evidence type="ECO:0000256" key="2">
    <source>
        <dbReference type="ARBA" id="ARBA00022478"/>
    </source>
</evidence>
<dbReference type="PIRSF" id="PIRSF000778">
    <property type="entry name" value="RpoK/RPB6"/>
    <property type="match status" value="1"/>
</dbReference>
<evidence type="ECO:0000256" key="1">
    <source>
        <dbReference type="ARBA" id="ARBA00007593"/>
    </source>
</evidence>
<dbReference type="InterPro" id="IPR006111">
    <property type="entry name" value="Rpo6/Rpb6"/>
</dbReference>
<dbReference type="GO" id="GO:0042797">
    <property type="term" value="P:tRNA transcription by RNA polymerase III"/>
    <property type="evidence" value="ECO:0007669"/>
    <property type="project" value="TreeGrafter"/>
</dbReference>
<comment type="subunit">
    <text evidence="5">Part of the viral DNA-directed RNA polymerase that consists of 8 polII-like subunits (RPB1, RPB2, RPB3, RPB5, RPB6, RPB7, RPB9, RPB10), a capping enzyme and a termination factor.</text>
</comment>
<dbReference type="GO" id="GO:0006366">
    <property type="term" value="P:transcription by RNA polymerase II"/>
    <property type="evidence" value="ECO:0007669"/>
    <property type="project" value="TreeGrafter"/>
</dbReference>
<dbReference type="InterPro" id="IPR006110">
    <property type="entry name" value="Pol_omega/Rpo6/RPB6"/>
</dbReference>
<dbReference type="GO" id="GO:0003677">
    <property type="term" value="F:DNA binding"/>
    <property type="evidence" value="ECO:0007669"/>
    <property type="project" value="InterPro"/>
</dbReference>
<dbReference type="Pfam" id="PF01192">
    <property type="entry name" value="RNA_pol_Rpb6"/>
    <property type="match status" value="1"/>
</dbReference>
<evidence type="ECO:0000256" key="5">
    <source>
        <dbReference type="ARBA" id="ARBA00029482"/>
    </source>
</evidence>
<dbReference type="Gene3D" id="3.90.940.10">
    <property type="match status" value="1"/>
</dbReference>
<dbReference type="InterPro" id="IPR036161">
    <property type="entry name" value="RPB6/omega-like_sf"/>
</dbReference>
<dbReference type="GO" id="GO:0000428">
    <property type="term" value="C:DNA-directed RNA polymerase complex"/>
    <property type="evidence" value="ECO:0007669"/>
    <property type="project" value="UniProtKB-KW"/>
</dbReference>
<dbReference type="GO" id="GO:0003899">
    <property type="term" value="F:DNA-directed RNA polymerase activity"/>
    <property type="evidence" value="ECO:0007669"/>
    <property type="project" value="InterPro"/>
</dbReference>